<sequence>MNILVTGANRGLGLAFVKLGAEKGYRIFAGVRSEDTEYPELEKLQKSYPNLVEIQTLDVSDEGSIEASKGELEKRGVSLDGIINNAGVLIDRGVAFHELNLAEGLATFDINTFGPIRVVKHFYDLLKGEKPFIVNISSDAGSITNTYDGDYFYGMSKAALNMFSEKLRRALPAVRIYSIHPGWLHTDMGGKEAPLSPELSAESIFGIIEGEVSVSPGANTYITYDGKKLDY</sequence>
<dbReference type="CDD" id="cd05325">
    <property type="entry name" value="carb_red_sniffer_like_SDR_c"/>
    <property type="match status" value="1"/>
</dbReference>
<protein>
    <submittedName>
        <fullName evidence="4">SDR family oxidoreductase</fullName>
    </submittedName>
</protein>
<proteinExistence type="inferred from homology"/>
<organism evidence="4 5">
    <name type="scientific">Evansella tamaricis</name>
    <dbReference type="NCBI Taxonomy" id="2069301"/>
    <lineage>
        <taxon>Bacteria</taxon>
        <taxon>Bacillati</taxon>
        <taxon>Bacillota</taxon>
        <taxon>Bacilli</taxon>
        <taxon>Bacillales</taxon>
        <taxon>Bacillaceae</taxon>
        <taxon>Evansella</taxon>
    </lineage>
</organism>
<accession>A0ABS6JKC2</accession>
<dbReference type="Pfam" id="PF00106">
    <property type="entry name" value="adh_short"/>
    <property type="match status" value="1"/>
</dbReference>
<dbReference type="EMBL" id="JAHQCS010000165">
    <property type="protein sequence ID" value="MBU9714139.1"/>
    <property type="molecule type" value="Genomic_DNA"/>
</dbReference>
<dbReference type="PROSITE" id="PS00061">
    <property type="entry name" value="ADH_SHORT"/>
    <property type="match status" value="1"/>
</dbReference>
<keyword evidence="5" id="KW-1185">Reference proteome</keyword>
<name>A0ABS6JKC2_9BACI</name>
<evidence type="ECO:0000256" key="3">
    <source>
        <dbReference type="ARBA" id="ARBA00023002"/>
    </source>
</evidence>
<dbReference type="PANTHER" id="PTHR43544:SF7">
    <property type="entry name" value="NADB-LER2"/>
    <property type="match status" value="1"/>
</dbReference>
<keyword evidence="3" id="KW-0560">Oxidoreductase</keyword>
<evidence type="ECO:0000256" key="2">
    <source>
        <dbReference type="ARBA" id="ARBA00022857"/>
    </source>
</evidence>
<gene>
    <name evidence="4" type="ORF">KS419_20595</name>
</gene>
<dbReference type="PANTHER" id="PTHR43544">
    <property type="entry name" value="SHORT-CHAIN DEHYDROGENASE/REDUCTASE"/>
    <property type="match status" value="1"/>
</dbReference>
<reference evidence="4 5" key="1">
    <citation type="submission" date="2021-06" db="EMBL/GenBank/DDBJ databases">
        <title>Bacillus sp. RD4P76, an endophyte from a halophyte.</title>
        <authorList>
            <person name="Sun J.-Q."/>
        </authorList>
    </citation>
    <scope>NUCLEOTIDE SEQUENCE [LARGE SCALE GENOMIC DNA]</scope>
    <source>
        <strain evidence="4 5">CGMCC 1.15917</strain>
    </source>
</reference>
<evidence type="ECO:0000313" key="4">
    <source>
        <dbReference type="EMBL" id="MBU9714139.1"/>
    </source>
</evidence>
<dbReference type="InterPro" id="IPR020904">
    <property type="entry name" value="Sc_DH/Rdtase_CS"/>
</dbReference>
<dbReference type="InterPro" id="IPR002347">
    <property type="entry name" value="SDR_fam"/>
</dbReference>
<keyword evidence="2" id="KW-0521">NADP</keyword>
<comment type="caution">
    <text evidence="4">The sequence shown here is derived from an EMBL/GenBank/DDBJ whole genome shotgun (WGS) entry which is preliminary data.</text>
</comment>
<evidence type="ECO:0000256" key="1">
    <source>
        <dbReference type="ARBA" id="ARBA00006484"/>
    </source>
</evidence>
<dbReference type="InterPro" id="IPR051468">
    <property type="entry name" value="Fungal_SecMetab_SDRs"/>
</dbReference>
<dbReference type="RefSeq" id="WP_217068480.1">
    <property type="nucleotide sequence ID" value="NZ_JAHQCS010000165.1"/>
</dbReference>
<dbReference type="Proteomes" id="UP000784880">
    <property type="component" value="Unassembled WGS sequence"/>
</dbReference>
<comment type="similarity">
    <text evidence="1">Belongs to the short-chain dehydrogenases/reductases (SDR) family.</text>
</comment>
<evidence type="ECO:0000313" key="5">
    <source>
        <dbReference type="Proteomes" id="UP000784880"/>
    </source>
</evidence>